<reference evidence="2 3" key="1">
    <citation type="journal article" date="2024" name="Nat. Commun.">
        <title>Phylogenomics reveals the evolutionary origins of lichenization in chlorophyte algae.</title>
        <authorList>
            <person name="Puginier C."/>
            <person name="Libourel C."/>
            <person name="Otte J."/>
            <person name="Skaloud P."/>
            <person name="Haon M."/>
            <person name="Grisel S."/>
            <person name="Petersen M."/>
            <person name="Berrin J.G."/>
            <person name="Delaux P.M."/>
            <person name="Dal Grande F."/>
            <person name="Keller J."/>
        </authorList>
    </citation>
    <scope>NUCLEOTIDE SEQUENCE [LARGE SCALE GENOMIC DNA]</scope>
    <source>
        <strain evidence="2 3">SAG 2145</strain>
    </source>
</reference>
<feature type="region of interest" description="Disordered" evidence="1">
    <location>
        <begin position="160"/>
        <end position="277"/>
    </location>
</feature>
<feature type="region of interest" description="Disordered" evidence="1">
    <location>
        <begin position="787"/>
        <end position="838"/>
    </location>
</feature>
<proteinExistence type="predicted"/>
<feature type="compositionally biased region" description="Polar residues" evidence="1">
    <location>
        <begin position="568"/>
        <end position="613"/>
    </location>
</feature>
<feature type="compositionally biased region" description="Polar residues" evidence="1">
    <location>
        <begin position="386"/>
        <end position="399"/>
    </location>
</feature>
<feature type="region of interest" description="Disordered" evidence="1">
    <location>
        <begin position="539"/>
        <end position="652"/>
    </location>
</feature>
<name>A0AAW1RRY3_9CHLO</name>
<evidence type="ECO:0000313" key="2">
    <source>
        <dbReference type="EMBL" id="KAK9836449.1"/>
    </source>
</evidence>
<sequence length="917" mass="98077">MPHAASRQSGTTQPSFRRQHPKDRSKVVRVKAREPCRNALCAESLDFRHQVEKVGFDTADNSLDLAAALHRVQTKYSKDPDHFKTWHARSTAFLKLLPAAVTDAGSRLLQVTIKQLSFKKLTYFCKAGLCNIQGDCRNPDYGTRDKLLLQTAYEISTRHRAHSTSPCHRENAMSDTFLPDFSPAKRQRSLPSSTNRLVKDGRVPAKQGRHASPQVLPSRSRYFSPEVNHMPLHDSPVEPQPFTDQCLASDGTWSSPSLATVPSPDHQPDAADSDMHQPSSVQMTELPQLNHTLLAGLASQQQDLKDQSCKLNANNLAGYLQVGSEQDAAISGCFMNRPEPCANHNSCELLQQHTNMQIEPEAAHNQHEEIAFRSAGIDLESANGDPGNQSGTAAAAKSNQVKTQSLAEQVVSSFKLVSEAAAATAAAKRLPSDRPPAGAQGPARQQEKLAQQSKQRPRCPGALTPIKDAATTQSIIGPTSAQDCRPCRQQHGGGSEAYIDEHPALRAVHSMLVEAQQLLRPSAIMAASLIAVDHPQGIHHPSPERVQALPPIGKSGQTEVAKPRCTIIQLTPRQATAQIPSNRPSAPSAGHTTTPGQALSSEQPPVSGQTAGPSSEDPGAMKFQQDGESEPAPVLPKVTSSSGHQRPARAETSGVMLEWMQKTEAKMEQQGTVLQAILSHWLPAILQAACKSNAQHPPATHTSCSKGTDDGSHAAEALISNNAQAAMAEVLVDKLWPLEALLEQAVASHGEMGQVLHELQALRELPQAVVLIMDAIGQLHTKFQDLQGPDLTGRPISAHREGDRAARSQSKNAAPAHMQGMTKAGGQVAAHRQDDSTNDHGCLRGSICPSSASLDAIVSIGCKDALADNNIEGLPATSEHMHQQKDAFAAAALTDAPSSPPRQPAAGAPAISGDLSS</sequence>
<keyword evidence="3" id="KW-1185">Reference proteome</keyword>
<feature type="region of interest" description="Disordered" evidence="1">
    <location>
        <begin position="1"/>
        <end position="28"/>
    </location>
</feature>
<feature type="region of interest" description="Disordered" evidence="1">
    <location>
        <begin position="379"/>
        <end position="399"/>
    </location>
</feature>
<organism evidence="2 3">
    <name type="scientific">Apatococcus lobatus</name>
    <dbReference type="NCBI Taxonomy" id="904363"/>
    <lineage>
        <taxon>Eukaryota</taxon>
        <taxon>Viridiplantae</taxon>
        <taxon>Chlorophyta</taxon>
        <taxon>core chlorophytes</taxon>
        <taxon>Trebouxiophyceae</taxon>
        <taxon>Chlorellales</taxon>
        <taxon>Chlorellaceae</taxon>
        <taxon>Apatococcus</taxon>
    </lineage>
</organism>
<feature type="region of interest" description="Disordered" evidence="1">
    <location>
        <begin position="427"/>
        <end position="463"/>
    </location>
</feature>
<dbReference type="EMBL" id="JALJOS010000007">
    <property type="protein sequence ID" value="KAK9836449.1"/>
    <property type="molecule type" value="Genomic_DNA"/>
</dbReference>
<protein>
    <submittedName>
        <fullName evidence="2">Uncharacterized protein</fullName>
    </submittedName>
</protein>
<evidence type="ECO:0000313" key="3">
    <source>
        <dbReference type="Proteomes" id="UP001438707"/>
    </source>
</evidence>
<accession>A0AAW1RRY3</accession>
<feature type="compositionally biased region" description="Polar residues" evidence="1">
    <location>
        <begin position="251"/>
        <end position="260"/>
    </location>
</feature>
<evidence type="ECO:0000256" key="1">
    <source>
        <dbReference type="SAM" id="MobiDB-lite"/>
    </source>
</evidence>
<feature type="compositionally biased region" description="Polar residues" evidence="1">
    <location>
        <begin position="1"/>
        <end position="16"/>
    </location>
</feature>
<gene>
    <name evidence="2" type="ORF">WJX74_000824</name>
</gene>
<dbReference type="AlphaFoldDB" id="A0AAW1RRY3"/>
<comment type="caution">
    <text evidence="2">The sequence shown here is derived from an EMBL/GenBank/DDBJ whole genome shotgun (WGS) entry which is preliminary data.</text>
</comment>
<feature type="region of interest" description="Disordered" evidence="1">
    <location>
        <begin position="891"/>
        <end position="917"/>
    </location>
</feature>
<feature type="compositionally biased region" description="Basic and acidic residues" evidence="1">
    <location>
        <begin position="266"/>
        <end position="275"/>
    </location>
</feature>
<dbReference type="Proteomes" id="UP001438707">
    <property type="component" value="Unassembled WGS sequence"/>
</dbReference>